<name>A0A848LZ33_9BACT</name>
<evidence type="ECO:0000313" key="3">
    <source>
        <dbReference type="EMBL" id="NMO22414.1"/>
    </source>
</evidence>
<keyword evidence="4" id="KW-1185">Reference proteome</keyword>
<dbReference type="AlphaFoldDB" id="A0A848LZ33"/>
<keyword evidence="2" id="KW-0732">Signal</keyword>
<dbReference type="Proteomes" id="UP000518300">
    <property type="component" value="Unassembled WGS sequence"/>
</dbReference>
<organism evidence="3 4">
    <name type="scientific">Pyxidicoccus fallax</name>
    <dbReference type="NCBI Taxonomy" id="394095"/>
    <lineage>
        <taxon>Bacteria</taxon>
        <taxon>Pseudomonadati</taxon>
        <taxon>Myxococcota</taxon>
        <taxon>Myxococcia</taxon>
        <taxon>Myxococcales</taxon>
        <taxon>Cystobacterineae</taxon>
        <taxon>Myxococcaceae</taxon>
        <taxon>Pyxidicoccus</taxon>
    </lineage>
</organism>
<gene>
    <name evidence="3" type="ORF">HG543_47300</name>
</gene>
<dbReference type="Pfam" id="PF13174">
    <property type="entry name" value="TPR_6"/>
    <property type="match status" value="1"/>
</dbReference>
<sequence>MNASLRALALATALLGSTPTLAAEPRPASRPTARDLAQQLDAVDKGLRLTEENLRFVETQYTQRAEPGDDDSRARRFSDGEIQYLLGDWPAASVLFYDLVSDPRFRPHSRYPDALFYLADSLFQQQNYIGARMYLRELLSLPSSSNHQREALSRYLTVASRLNQFEGIDGYVEKARALSGGQLPPEMAYVHAKWLFRRSDLPAEERIARAREAFGPLAQAPDGAFRLQAAYHLGVLAVQAGELPAAIEHFERLAALPSSPVATSAPTRSQTAAATPEANAQRVRELALMSLGRLLFETGRYSEALDRYGQVPRESESFPESLYESAWVHVKMGNHQLAKNAIDILLMVTPDSPLAAEARLLQGNLLQKLRKYGTSIETYTRVSDDFRPARESIDNLMRVSQDPVAYFDRLLGRVDGSADVRTLLPPLALKYAATQREVADAVRLVGDLDSGRQGADEAQTLAVRILEALETRGMESFPELQEGYTRADAVDSALTHAEAALVRVETAALDAVLTPDERARLDAVRLRREFLGHRFSALPTTLQELEERRRRMQSRVDEVDREAFRLGYELQSLQAVATSVRKWVDDTRGQRTTPPEEEREFLMQLQAETQTLTDLRSELEATRARLADERHAAATALAGEQTIRTEYAAVLRQEHELLSAAEGRLPQGDARTLMRAHEVRSRADALRTRVAAARDVLRARLESRGRDIREKVLAEQQLLDRYEAEVAAVTGDTRNLVGRIAFESFRRVRQQFYDLVLRADVGVVDVAFSEKQDKTTEIQRLSAQKDKALRELDAEFKDVLAEDKQ</sequence>
<proteinExistence type="predicted"/>
<dbReference type="InterPro" id="IPR011990">
    <property type="entry name" value="TPR-like_helical_dom_sf"/>
</dbReference>
<reference evidence="3 4" key="1">
    <citation type="submission" date="2020-04" db="EMBL/GenBank/DDBJ databases">
        <title>Draft genome of Pyxidicoccus fallax type strain.</title>
        <authorList>
            <person name="Whitworth D.E."/>
        </authorList>
    </citation>
    <scope>NUCLEOTIDE SEQUENCE [LARGE SCALE GENOMIC DNA]</scope>
    <source>
        <strain evidence="3 4">DSM 14698</strain>
    </source>
</reference>
<evidence type="ECO:0000256" key="1">
    <source>
        <dbReference type="SAM" id="Coils"/>
    </source>
</evidence>
<feature type="coiled-coil region" evidence="1">
    <location>
        <begin position="771"/>
        <end position="798"/>
    </location>
</feature>
<feature type="signal peptide" evidence="2">
    <location>
        <begin position="1"/>
        <end position="22"/>
    </location>
</feature>
<dbReference type="SMART" id="SM00028">
    <property type="entry name" value="TPR"/>
    <property type="match status" value="5"/>
</dbReference>
<evidence type="ECO:0000256" key="2">
    <source>
        <dbReference type="SAM" id="SignalP"/>
    </source>
</evidence>
<dbReference type="Gene3D" id="1.25.40.10">
    <property type="entry name" value="Tetratricopeptide repeat domain"/>
    <property type="match status" value="3"/>
</dbReference>
<dbReference type="SUPFAM" id="SSF48452">
    <property type="entry name" value="TPR-like"/>
    <property type="match status" value="2"/>
</dbReference>
<feature type="coiled-coil region" evidence="1">
    <location>
        <begin position="602"/>
        <end position="632"/>
    </location>
</feature>
<dbReference type="RefSeq" id="WP_169351558.1">
    <property type="nucleotide sequence ID" value="NZ_JABBJJ010000420.1"/>
</dbReference>
<feature type="chain" id="PRO_5032910487" evidence="2">
    <location>
        <begin position="23"/>
        <end position="805"/>
    </location>
</feature>
<comment type="caution">
    <text evidence="3">The sequence shown here is derived from an EMBL/GenBank/DDBJ whole genome shotgun (WGS) entry which is preliminary data.</text>
</comment>
<protein>
    <submittedName>
        <fullName evidence="3">Tetratricopeptide repeat protein</fullName>
    </submittedName>
</protein>
<evidence type="ECO:0000313" key="4">
    <source>
        <dbReference type="Proteomes" id="UP000518300"/>
    </source>
</evidence>
<dbReference type="EMBL" id="JABBJJ010000420">
    <property type="protein sequence ID" value="NMO22414.1"/>
    <property type="molecule type" value="Genomic_DNA"/>
</dbReference>
<accession>A0A848LZ33</accession>
<dbReference type="InterPro" id="IPR019734">
    <property type="entry name" value="TPR_rpt"/>
</dbReference>
<keyword evidence="1" id="KW-0175">Coiled coil</keyword>